<dbReference type="InterPro" id="IPR016024">
    <property type="entry name" value="ARM-type_fold"/>
</dbReference>
<dbReference type="PROSITE" id="PS50237">
    <property type="entry name" value="HECT"/>
    <property type="match status" value="1"/>
</dbReference>
<feature type="compositionally biased region" description="Low complexity" evidence="7">
    <location>
        <begin position="52"/>
        <end position="62"/>
    </location>
</feature>
<sequence length="563" mass="62505">MANRGQKRTEAVDGLPADKRACSSLEFRPSSSNSSAQTPMSSAHEAQDADMDTSSSTSGSTRSEGDGEKESAYGSCDSDNSIHDYYRHRSMSDQSKFKKVLSSLSEEVEESGQLALLTELCELLSFCTDSSLSSLMVDSFSPVLVRLARDESNPDIMLLAIRAITYLCDVNPRSSGFLVRHDAVPALCQRLMAIEYLDVAEQCLQALEKISREQPLACLQSGAIMAVLSYIDFFSTSVQRVALSTVVNICKKLSSESPPLFMEAVPILCNLLQYEDRQDKESNLLLSSPADTSSSSQRIMESADVADVQTELSLYDIQSFDPASGRALLEFQAVVERKEYLRSLCKEESPDVDVCLRNTKIEDLCLDFTLPGYPDYVLVPETDSTMVNLYNLEEYITLMVDATTKSGIARQVEAFKSGFDQVFPVRHLKVFTEEELERLLCGEHVLWNSEDLLDHIKFDHGYTISSPPIVNLLEIMQEFDLEQQRAFLQFVTGAPRLPTGGLASLNPKLTIVRKHCSKGIDADLPSVMTCANYLKLPPYSSKEVMKEKLLYAITEGQGSFHLS</sequence>
<accession>A0AAE1WNE2</accession>
<dbReference type="Proteomes" id="UP001289374">
    <property type="component" value="Unassembled WGS sequence"/>
</dbReference>
<evidence type="ECO:0000256" key="6">
    <source>
        <dbReference type="PROSITE-ProRule" id="PRU00104"/>
    </source>
</evidence>
<dbReference type="EC" id="2.3.2.26" evidence="3"/>
<feature type="compositionally biased region" description="Polar residues" evidence="7">
    <location>
        <begin position="29"/>
        <end position="41"/>
    </location>
</feature>
<dbReference type="PANTHER" id="PTHR45670:SF10">
    <property type="entry name" value="E3 UBIQUITIN-PROTEIN LIGASE UPL4"/>
    <property type="match status" value="1"/>
</dbReference>
<dbReference type="InterPro" id="IPR035983">
    <property type="entry name" value="Hect_E3_ubiquitin_ligase"/>
</dbReference>
<reference evidence="9" key="1">
    <citation type="submission" date="2020-06" db="EMBL/GenBank/DDBJ databases">
        <authorList>
            <person name="Li T."/>
            <person name="Hu X."/>
            <person name="Zhang T."/>
            <person name="Song X."/>
            <person name="Zhang H."/>
            <person name="Dai N."/>
            <person name="Sheng W."/>
            <person name="Hou X."/>
            <person name="Wei L."/>
        </authorList>
    </citation>
    <scope>NUCLEOTIDE SEQUENCE</scope>
    <source>
        <strain evidence="9">K16</strain>
        <tissue evidence="9">Leaf</tissue>
    </source>
</reference>
<feature type="compositionally biased region" description="Basic and acidic residues" evidence="7">
    <location>
        <begin position="7"/>
        <end position="21"/>
    </location>
</feature>
<dbReference type="PANTHER" id="PTHR45670">
    <property type="entry name" value="E3 UBIQUITIN-PROTEIN LIGASE TRIP12"/>
    <property type="match status" value="1"/>
</dbReference>
<evidence type="ECO:0000259" key="8">
    <source>
        <dbReference type="PROSITE" id="PS50237"/>
    </source>
</evidence>
<feature type="region of interest" description="Disordered" evidence="7">
    <location>
        <begin position="1"/>
        <end position="76"/>
    </location>
</feature>
<dbReference type="SUPFAM" id="SSF56204">
    <property type="entry name" value="Hect, E3 ligase catalytic domain"/>
    <property type="match status" value="1"/>
</dbReference>
<organism evidence="9 10">
    <name type="scientific">Sesamum angolense</name>
    <dbReference type="NCBI Taxonomy" id="2727404"/>
    <lineage>
        <taxon>Eukaryota</taxon>
        <taxon>Viridiplantae</taxon>
        <taxon>Streptophyta</taxon>
        <taxon>Embryophyta</taxon>
        <taxon>Tracheophyta</taxon>
        <taxon>Spermatophyta</taxon>
        <taxon>Magnoliopsida</taxon>
        <taxon>eudicotyledons</taxon>
        <taxon>Gunneridae</taxon>
        <taxon>Pentapetalae</taxon>
        <taxon>asterids</taxon>
        <taxon>lamiids</taxon>
        <taxon>Lamiales</taxon>
        <taxon>Pedaliaceae</taxon>
        <taxon>Sesamum</taxon>
    </lineage>
</organism>
<feature type="domain" description="HECT" evidence="8">
    <location>
        <begin position="309"/>
        <end position="563"/>
    </location>
</feature>
<dbReference type="AlphaFoldDB" id="A0AAE1WNE2"/>
<evidence type="ECO:0000256" key="1">
    <source>
        <dbReference type="ARBA" id="ARBA00000885"/>
    </source>
</evidence>
<proteinExistence type="inferred from homology"/>
<dbReference type="InterPro" id="IPR045322">
    <property type="entry name" value="HECTD1/TRIP12-like"/>
</dbReference>
<dbReference type="EMBL" id="JACGWL010000008">
    <property type="protein sequence ID" value="KAK4396313.1"/>
    <property type="molecule type" value="Genomic_DNA"/>
</dbReference>
<dbReference type="Pfam" id="PF00632">
    <property type="entry name" value="HECT"/>
    <property type="match status" value="1"/>
</dbReference>
<dbReference type="InterPro" id="IPR057948">
    <property type="entry name" value="TPR_TRIP12_N"/>
</dbReference>
<gene>
    <name evidence="9" type="ORF">Sango_1467900</name>
</gene>
<dbReference type="InterPro" id="IPR000569">
    <property type="entry name" value="HECT_dom"/>
</dbReference>
<feature type="active site" description="Glycyl thioester intermediate" evidence="6">
    <location>
        <position position="530"/>
    </location>
</feature>
<comment type="similarity">
    <text evidence="2">Belongs to the UPL family. K-HECT subfamily.</text>
</comment>
<dbReference type="SUPFAM" id="SSF48371">
    <property type="entry name" value="ARM repeat"/>
    <property type="match status" value="1"/>
</dbReference>
<dbReference type="Gene3D" id="1.25.10.10">
    <property type="entry name" value="Leucine-rich Repeat Variant"/>
    <property type="match status" value="1"/>
</dbReference>
<dbReference type="GO" id="GO:0000209">
    <property type="term" value="P:protein polyubiquitination"/>
    <property type="evidence" value="ECO:0007669"/>
    <property type="project" value="TreeGrafter"/>
</dbReference>
<dbReference type="InterPro" id="IPR011989">
    <property type="entry name" value="ARM-like"/>
</dbReference>
<dbReference type="SMART" id="SM00119">
    <property type="entry name" value="HECTc"/>
    <property type="match status" value="1"/>
</dbReference>
<evidence type="ECO:0000256" key="7">
    <source>
        <dbReference type="SAM" id="MobiDB-lite"/>
    </source>
</evidence>
<evidence type="ECO:0000256" key="3">
    <source>
        <dbReference type="ARBA" id="ARBA00012485"/>
    </source>
</evidence>
<keyword evidence="10" id="KW-1185">Reference proteome</keyword>
<reference evidence="9" key="2">
    <citation type="journal article" date="2024" name="Plant">
        <title>Genomic evolution and insights into agronomic trait innovations of Sesamum species.</title>
        <authorList>
            <person name="Miao H."/>
            <person name="Wang L."/>
            <person name="Qu L."/>
            <person name="Liu H."/>
            <person name="Sun Y."/>
            <person name="Le M."/>
            <person name="Wang Q."/>
            <person name="Wei S."/>
            <person name="Zheng Y."/>
            <person name="Lin W."/>
            <person name="Duan Y."/>
            <person name="Cao H."/>
            <person name="Xiong S."/>
            <person name="Wang X."/>
            <person name="Wei L."/>
            <person name="Li C."/>
            <person name="Ma Q."/>
            <person name="Ju M."/>
            <person name="Zhao R."/>
            <person name="Li G."/>
            <person name="Mu C."/>
            <person name="Tian Q."/>
            <person name="Mei H."/>
            <person name="Zhang T."/>
            <person name="Gao T."/>
            <person name="Zhang H."/>
        </authorList>
    </citation>
    <scope>NUCLEOTIDE SEQUENCE</scope>
    <source>
        <strain evidence="9">K16</strain>
    </source>
</reference>
<name>A0AAE1WNE2_9LAMI</name>
<evidence type="ECO:0000256" key="5">
    <source>
        <dbReference type="ARBA" id="ARBA00022786"/>
    </source>
</evidence>
<comment type="catalytic activity">
    <reaction evidence="1">
        <text>S-ubiquitinyl-[E2 ubiquitin-conjugating enzyme]-L-cysteine + [acceptor protein]-L-lysine = [E2 ubiquitin-conjugating enzyme]-L-cysteine + N(6)-ubiquitinyl-[acceptor protein]-L-lysine.</text>
        <dbReference type="EC" id="2.3.2.26"/>
    </reaction>
</comment>
<evidence type="ECO:0000256" key="2">
    <source>
        <dbReference type="ARBA" id="ARBA00006331"/>
    </source>
</evidence>
<keyword evidence="4" id="KW-0808">Transferase</keyword>
<evidence type="ECO:0000313" key="9">
    <source>
        <dbReference type="EMBL" id="KAK4396313.1"/>
    </source>
</evidence>
<evidence type="ECO:0000256" key="4">
    <source>
        <dbReference type="ARBA" id="ARBA00022679"/>
    </source>
</evidence>
<protein>
    <recommendedName>
        <fullName evidence="3">HECT-type E3 ubiquitin transferase</fullName>
        <ecNumber evidence="3">2.3.2.26</ecNumber>
    </recommendedName>
</protein>
<dbReference type="Pfam" id="PF25579">
    <property type="entry name" value="TPR_TRIP12_N"/>
    <property type="match status" value="1"/>
</dbReference>
<keyword evidence="5 6" id="KW-0833">Ubl conjugation pathway</keyword>
<comment type="caution">
    <text evidence="9">The sequence shown here is derived from an EMBL/GenBank/DDBJ whole genome shotgun (WGS) entry which is preliminary data.</text>
</comment>
<dbReference type="Gene3D" id="3.30.2410.10">
    <property type="entry name" value="Hect, E3 ligase catalytic domain"/>
    <property type="match status" value="1"/>
</dbReference>
<dbReference type="FunFam" id="3.30.2410.10:FF:000007">
    <property type="entry name" value="Putative E3 ubiquitin-protein ligase HECTD1"/>
    <property type="match status" value="1"/>
</dbReference>
<evidence type="ECO:0000313" key="10">
    <source>
        <dbReference type="Proteomes" id="UP001289374"/>
    </source>
</evidence>
<dbReference type="GO" id="GO:0061630">
    <property type="term" value="F:ubiquitin protein ligase activity"/>
    <property type="evidence" value="ECO:0007669"/>
    <property type="project" value="UniProtKB-EC"/>
</dbReference>
<dbReference type="GO" id="GO:0043161">
    <property type="term" value="P:proteasome-mediated ubiquitin-dependent protein catabolic process"/>
    <property type="evidence" value="ECO:0007669"/>
    <property type="project" value="TreeGrafter"/>
</dbReference>